<evidence type="ECO:0000313" key="3">
    <source>
        <dbReference type="Proteomes" id="UP000031030"/>
    </source>
</evidence>
<feature type="compositionally biased region" description="Low complexity" evidence="1">
    <location>
        <begin position="119"/>
        <end position="129"/>
    </location>
</feature>
<accession>A0A0B2A906</accession>
<gene>
    <name evidence="2" type="ORF">LK09_01560</name>
</gene>
<comment type="caution">
    <text evidence="2">The sequence shown here is derived from an EMBL/GenBank/DDBJ whole genome shotgun (WGS) entry which is preliminary data.</text>
</comment>
<dbReference type="AlphaFoldDB" id="A0A0B2A906"/>
<feature type="region of interest" description="Disordered" evidence="1">
    <location>
        <begin position="45"/>
        <end position="151"/>
    </location>
</feature>
<dbReference type="RefSeq" id="WP_052226279.1">
    <property type="nucleotide sequence ID" value="NZ_JTDK01000001.1"/>
</dbReference>
<proteinExistence type="predicted"/>
<dbReference type="EMBL" id="JTDK01000001">
    <property type="protein sequence ID" value="KHL00054.1"/>
    <property type="molecule type" value="Genomic_DNA"/>
</dbReference>
<sequence>MAQTASARKVQLTIPPADTTMNEWLDVQYSAADSIRKLIRESVAREGFTDVANRPVRPPANPIYVAEDFPDEPPAPSAEEPGSARDEPAPAAKPVREPSPAPKPVRKPAPAAEDDGAEPRAAAPRTATPRTRRVQAADRSATDTINDILGL</sequence>
<reference evidence="2 3" key="1">
    <citation type="submission" date="2014-11" db="EMBL/GenBank/DDBJ databases">
        <title>Genome sequence of Microbacterium mangrovi MUSC 115(T).</title>
        <authorList>
            <person name="Lee L.-H."/>
        </authorList>
    </citation>
    <scope>NUCLEOTIDE SEQUENCE [LARGE SCALE GENOMIC DNA]</scope>
    <source>
        <strain evidence="2 3">MUSC 115</strain>
    </source>
</reference>
<keyword evidence="3" id="KW-1185">Reference proteome</keyword>
<evidence type="ECO:0000313" key="2">
    <source>
        <dbReference type="EMBL" id="KHL00054.1"/>
    </source>
</evidence>
<name>A0A0B2A906_9MICO</name>
<dbReference type="OrthoDB" id="4954892at2"/>
<evidence type="ECO:0000256" key="1">
    <source>
        <dbReference type="SAM" id="MobiDB-lite"/>
    </source>
</evidence>
<dbReference type="Proteomes" id="UP000031030">
    <property type="component" value="Unassembled WGS sequence"/>
</dbReference>
<organism evidence="2 3">
    <name type="scientific">Microbacterium mangrovi</name>
    <dbReference type="NCBI Taxonomy" id="1348253"/>
    <lineage>
        <taxon>Bacteria</taxon>
        <taxon>Bacillati</taxon>
        <taxon>Actinomycetota</taxon>
        <taxon>Actinomycetes</taxon>
        <taxon>Micrococcales</taxon>
        <taxon>Microbacteriaceae</taxon>
        <taxon>Microbacterium</taxon>
    </lineage>
</organism>
<protein>
    <submittedName>
        <fullName evidence="2">Uncharacterized protein</fullName>
    </submittedName>
</protein>